<evidence type="ECO:0000313" key="1">
    <source>
        <dbReference type="EMBL" id="QZE13017.1"/>
    </source>
</evidence>
<keyword evidence="2" id="KW-1185">Reference proteome</keyword>
<proteinExistence type="predicted"/>
<reference evidence="1" key="1">
    <citation type="submission" date="2021-08" db="EMBL/GenBank/DDBJ databases">
        <title>Novel anaerobic bacterium isolated from sea squirt in East Sea, Republic of Korea.</title>
        <authorList>
            <person name="Nguyen T.H."/>
            <person name="Li Z."/>
            <person name="Lee Y.-J."/>
            <person name="Ko J."/>
            <person name="Kim S.-G."/>
        </authorList>
    </citation>
    <scope>NUCLEOTIDE SEQUENCE</scope>
    <source>
        <strain evidence="1">KCTC 25031</strain>
    </source>
</reference>
<dbReference type="Proteomes" id="UP000826212">
    <property type="component" value="Chromosome"/>
</dbReference>
<accession>A0AC61NNC3</accession>
<organism evidence="1 2">
    <name type="scientific">Halosquirtibacter laminarini</name>
    <dbReference type="NCBI Taxonomy" id="3374600"/>
    <lineage>
        <taxon>Bacteria</taxon>
        <taxon>Pseudomonadati</taxon>
        <taxon>Bacteroidota</taxon>
        <taxon>Bacteroidia</taxon>
        <taxon>Marinilabiliales</taxon>
        <taxon>Prolixibacteraceae</taxon>
        <taxon>Halosquirtibacter</taxon>
    </lineage>
</organism>
<evidence type="ECO:0000313" key="2">
    <source>
        <dbReference type="Proteomes" id="UP000826212"/>
    </source>
</evidence>
<dbReference type="EMBL" id="CP081303">
    <property type="protein sequence ID" value="QZE13017.1"/>
    <property type="molecule type" value="Genomic_DNA"/>
</dbReference>
<name>A0AC61NNC3_9BACT</name>
<gene>
    <name evidence="1" type="ORF">K4L44_10495</name>
</gene>
<protein>
    <submittedName>
        <fullName evidence="1">AAA family ATPase</fullName>
    </submittedName>
</protein>
<sequence length="810" mass="91908">MFEEHLHGVIDRITYRNEENGWTVLKVKPFDSNRTVSVVMFGEDVFVGKTFDFYGKWIQHKTYGRQFEAKRTVEKQPETLDALRKYLGSGLISGVGPVMANKIVKRFGKDTIDILDHDIESLLNIPGISKSKLGKIEKTWKTHRANRQIVQFLQENNLPISYASKLIDRYGDAALDKLSNDPYSLIEEMHGIGFIRADAIALSTGMSPQSPERVEAMVKYVLSKSKDEGNCYLLRNLIEDKLRRLDSRITTIQLDEVLETLLSKKMVMSRKVHDVIAYYDKKLYDAELSVAQKVCSLLTLDYCNPNLDERIVFSSLEKGEDFPLSSEQRDAIESIVRCPFSILTGGPGCGKTTTLRLLVKFLKNRKLKVMLAAPTGRAAQRMSDVVGGEAKTIHRLLAFNPMVNDFKYNEDNPLEVDFLIVDETSMLDIELSQSLFSAIGEKTQLLFIGDVDQLPSVGAGNVLHDLIQCGKVRVHRLSSVFRQAASSAIIRYAHELNKGEYPEIKTPFQDPMLWKNGEDCMFIDSEVATQEQTAFIRKVKKYYASLFQEKQDIHPSNILQCDGYSWDGFEVPDKFKYADLSRIALSDSETKGLTHITKRISPFSSIHYGYNALDMIIRLYCNTIKQYYDSVIEIQVLTPMTKGLLGTFNLNICLQQVVNPAKSSDVREVKVGKYVLREGDRVIQKRNNYNLEVFNGDIGYISKIADNKRKLGVTFKDKNGTREVVYSVDDFVDLDLAYAITIHKSQGSEFDAVIIPLAFQHFTMLTKNLVYTGMTRGKRLVVFVGNRGALRRASGNCKQEERLTYLAHLI</sequence>